<dbReference type="GO" id="GO:0016706">
    <property type="term" value="F:2-oxoglutarate-dependent dioxygenase activity"/>
    <property type="evidence" value="ECO:0007669"/>
    <property type="project" value="UniProtKB-ARBA"/>
</dbReference>
<sequence length="342" mass="38748">MSEIESPSSLSLLRQRSGRRQVPVSGNLVEELDFADGHPIPRRLQANAGAQIDPVAWTRTHHAQLRECLLRHGALLYRNMGIDDVAVFKGVVDALGGGERLTYENRSTPRTQLDDRIYTSTEYPAEYAIPLHNENSYTHAWPGVIYFHAQQPSAEGGETPIADSRKVYASLDPALRERLERRKIMYVRNYGELDLSWQEVFQTESRSEVETFCAQAGIGFSWREGERLRTWQVCQASATHPLTGEKVWFNQAHLFHVSSLPEDQGAMLLAACGRDNLPRHACYGDGGEIEDSVLEEIRGCYERHAIRFPWQSGDLLVLDNMLFAHGRMPFRGPRRILVAMTD</sequence>
<comment type="caution">
    <text evidence="5">The sequence shown here is derived from an EMBL/GenBank/DDBJ whole genome shotgun (WGS) entry which is preliminary data.</text>
</comment>
<evidence type="ECO:0000256" key="3">
    <source>
        <dbReference type="ARBA" id="ARBA00023194"/>
    </source>
</evidence>
<dbReference type="PANTHER" id="PTHR10696">
    <property type="entry name" value="GAMMA-BUTYROBETAINE HYDROXYLASE-RELATED"/>
    <property type="match status" value="1"/>
</dbReference>
<keyword evidence="5" id="KW-0223">Dioxygenase</keyword>
<evidence type="ECO:0000256" key="1">
    <source>
        <dbReference type="ARBA" id="ARBA00001954"/>
    </source>
</evidence>
<comment type="cofactor">
    <cofactor evidence="1">
        <name>Fe(2+)</name>
        <dbReference type="ChEBI" id="CHEBI:29033"/>
    </cofactor>
</comment>
<name>A0A4S2D830_STEMA</name>
<protein>
    <submittedName>
        <fullName evidence="5">TauD/TfdA family dioxygenase</fullName>
    </submittedName>
</protein>
<gene>
    <name evidence="5" type="ORF">E5352_03785</name>
</gene>
<dbReference type="Gene3D" id="3.60.130.10">
    <property type="entry name" value="Clavaminate synthase-like"/>
    <property type="match status" value="1"/>
</dbReference>
<evidence type="ECO:0000313" key="6">
    <source>
        <dbReference type="Proteomes" id="UP000306631"/>
    </source>
</evidence>
<dbReference type="PANTHER" id="PTHR10696:SF56">
    <property type="entry name" value="TAUD_TFDA-LIKE DOMAIN-CONTAINING PROTEIN"/>
    <property type="match status" value="1"/>
</dbReference>
<evidence type="ECO:0000313" key="5">
    <source>
        <dbReference type="EMBL" id="TGY36624.1"/>
    </source>
</evidence>
<dbReference type="Pfam" id="PF02668">
    <property type="entry name" value="TauD"/>
    <property type="match status" value="1"/>
</dbReference>
<dbReference type="EMBL" id="SRYW01000002">
    <property type="protein sequence ID" value="TGY36624.1"/>
    <property type="molecule type" value="Genomic_DNA"/>
</dbReference>
<evidence type="ECO:0000256" key="2">
    <source>
        <dbReference type="ARBA" id="ARBA00023002"/>
    </source>
</evidence>
<dbReference type="InterPro" id="IPR050411">
    <property type="entry name" value="AlphaKG_dependent_hydroxylases"/>
</dbReference>
<dbReference type="AlphaFoldDB" id="A0A4S2D830"/>
<dbReference type="OrthoDB" id="9769888at2"/>
<dbReference type="InterPro" id="IPR042098">
    <property type="entry name" value="TauD-like_sf"/>
</dbReference>
<keyword evidence="2" id="KW-0560">Oxidoreductase</keyword>
<dbReference type="Proteomes" id="UP000306631">
    <property type="component" value="Unassembled WGS sequence"/>
</dbReference>
<dbReference type="SUPFAM" id="SSF51197">
    <property type="entry name" value="Clavaminate synthase-like"/>
    <property type="match status" value="1"/>
</dbReference>
<evidence type="ECO:0000259" key="4">
    <source>
        <dbReference type="Pfam" id="PF02668"/>
    </source>
</evidence>
<dbReference type="GO" id="GO:0017000">
    <property type="term" value="P:antibiotic biosynthetic process"/>
    <property type="evidence" value="ECO:0007669"/>
    <property type="project" value="UniProtKB-KW"/>
</dbReference>
<accession>A0A4S2D830</accession>
<dbReference type="InterPro" id="IPR003819">
    <property type="entry name" value="TauD/TfdA-like"/>
</dbReference>
<reference evidence="5 6" key="1">
    <citation type="submission" date="2019-04" db="EMBL/GenBank/DDBJ databases">
        <title>Microbes associate with the intestines of laboratory mice.</title>
        <authorList>
            <person name="Navarre W."/>
            <person name="Wong E."/>
            <person name="Huang K."/>
            <person name="Tropini C."/>
            <person name="Ng K."/>
            <person name="Yu B."/>
        </authorList>
    </citation>
    <scope>NUCLEOTIDE SEQUENCE [LARGE SCALE GENOMIC DNA]</scope>
    <source>
        <strain evidence="5 6">NM62_B4-13</strain>
    </source>
</reference>
<keyword evidence="3" id="KW-0045">Antibiotic biosynthesis</keyword>
<proteinExistence type="predicted"/>
<feature type="domain" description="TauD/TfdA-like" evidence="4">
    <location>
        <begin position="49"/>
        <end position="340"/>
    </location>
</feature>
<organism evidence="5 6">
    <name type="scientific">Stenotrophomonas maltophilia</name>
    <name type="common">Pseudomonas maltophilia</name>
    <name type="synonym">Xanthomonas maltophilia</name>
    <dbReference type="NCBI Taxonomy" id="40324"/>
    <lineage>
        <taxon>Bacteria</taxon>
        <taxon>Pseudomonadati</taxon>
        <taxon>Pseudomonadota</taxon>
        <taxon>Gammaproteobacteria</taxon>
        <taxon>Lysobacterales</taxon>
        <taxon>Lysobacteraceae</taxon>
        <taxon>Stenotrophomonas</taxon>
        <taxon>Stenotrophomonas maltophilia group</taxon>
    </lineage>
</organism>